<protein>
    <submittedName>
        <fullName evidence="2">Type II toxin-antitoxin system PemK/MazF family toxin</fullName>
    </submittedName>
</protein>
<dbReference type="SUPFAM" id="SSF50118">
    <property type="entry name" value="Cell growth inhibitor/plasmid maintenance toxic component"/>
    <property type="match status" value="1"/>
</dbReference>
<dbReference type="GO" id="GO:0003677">
    <property type="term" value="F:DNA binding"/>
    <property type="evidence" value="ECO:0007669"/>
    <property type="project" value="InterPro"/>
</dbReference>
<evidence type="ECO:0000256" key="1">
    <source>
        <dbReference type="SAM" id="MobiDB-lite"/>
    </source>
</evidence>
<sequence length="179" mass="19206">MPFSLRSLGNAVRSGLRLLGAAGSASSGAPARSRSDARGPAASAGTGRYPGDFRGRSTVSYAPRPDGDPDPGEVVWVWVPYQEDHTRGKDRPVLLVGRSGPYLLGLMLTSRDRVPAASASADYVDLGVGGWDRQARPSEARLDRILQIRPADIRREGAVLDRTRFEAVAAGLRSRHGWT</sequence>
<organism evidence="2 3">
    <name type="scientific">Arthrobacter nitrophenolicus</name>
    <dbReference type="NCBI Taxonomy" id="683150"/>
    <lineage>
        <taxon>Bacteria</taxon>
        <taxon>Bacillati</taxon>
        <taxon>Actinomycetota</taxon>
        <taxon>Actinomycetes</taxon>
        <taxon>Micrococcales</taxon>
        <taxon>Micrococcaceae</taxon>
        <taxon>Arthrobacter</taxon>
    </lineage>
</organism>
<evidence type="ECO:0000313" key="3">
    <source>
        <dbReference type="Proteomes" id="UP000294621"/>
    </source>
</evidence>
<dbReference type="RefSeq" id="WP_133347155.1">
    <property type="nucleotide sequence ID" value="NZ_SMZQ01000002.1"/>
</dbReference>
<comment type="caution">
    <text evidence="2">The sequence shown here is derived from an EMBL/GenBank/DDBJ whole genome shotgun (WGS) entry which is preliminary data.</text>
</comment>
<feature type="compositionally biased region" description="Low complexity" evidence="1">
    <location>
        <begin position="22"/>
        <end position="45"/>
    </location>
</feature>
<dbReference type="AlphaFoldDB" id="A0A4R5Y5R3"/>
<reference evidence="2 3" key="1">
    <citation type="submission" date="2019-03" db="EMBL/GenBank/DDBJ databases">
        <title>Genome Sequencing and Assembly of Various Microbes Isolated from Partially Reclaimed Soil and Acid Mine Drainage (AMD) Site.</title>
        <authorList>
            <person name="Steinbock B."/>
            <person name="Bechtold R."/>
            <person name="Sevigny J.L."/>
            <person name="Thomas D."/>
            <person name="Cuthill L.R."/>
            <person name="Aveiro Johannsen E.J."/>
            <person name="Thomas K."/>
            <person name="Ghosh A."/>
        </authorList>
    </citation>
    <scope>NUCLEOTIDE SEQUENCE [LARGE SCALE GENOMIC DNA]</scope>
    <source>
        <strain evidence="2 3">S-A1</strain>
    </source>
</reference>
<accession>A0A4R5Y5R3</accession>
<proteinExistence type="predicted"/>
<dbReference type="InterPro" id="IPR003477">
    <property type="entry name" value="PemK-like"/>
</dbReference>
<evidence type="ECO:0000313" key="2">
    <source>
        <dbReference type="EMBL" id="TDL39940.1"/>
    </source>
</evidence>
<dbReference type="STRING" id="683150.G205_17919"/>
<gene>
    <name evidence="2" type="ORF">E2R57_05635</name>
</gene>
<dbReference type="Proteomes" id="UP000294621">
    <property type="component" value="Unassembled WGS sequence"/>
</dbReference>
<dbReference type="EMBL" id="SMZQ01000002">
    <property type="protein sequence ID" value="TDL39940.1"/>
    <property type="molecule type" value="Genomic_DNA"/>
</dbReference>
<dbReference type="OrthoDB" id="5184628at2"/>
<dbReference type="Pfam" id="PF02452">
    <property type="entry name" value="PemK_toxin"/>
    <property type="match status" value="1"/>
</dbReference>
<feature type="region of interest" description="Disordered" evidence="1">
    <location>
        <begin position="22"/>
        <end position="67"/>
    </location>
</feature>
<name>A0A4R5Y5R3_9MICC</name>